<sequence length="264" mass="28190">MPPCSQPTADMEPREETTVWGTYWATGETVPAVSDPSDLMHPGMAEAAFTSSAAHVNEHLDVPPSYSPHDLWSPVLSSSGVCHRGGPYLSEDSLGLPRTPPLPVLLSPLTSERAPGIKSSQEGSCTEGGGSLTDNTAGVTPQQNGETGGDGSNAAPTQPVNDAVVHMASLAKHFHVPRKEAAAAMGICVTILKRRCRSVGIMAWPYRKMAMVEKRIQLRETMLLDGSADLTAESSEALKAEILVLRERMALLRRNPNLKSSDLV</sequence>
<proteinExistence type="predicted"/>
<dbReference type="Proteomes" id="UP000798662">
    <property type="component" value="Chromosome 3"/>
</dbReference>
<protein>
    <submittedName>
        <fullName evidence="1">Uncharacterized protein</fullName>
    </submittedName>
</protein>
<comment type="caution">
    <text evidence="1">The sequence shown here is derived from an EMBL/GenBank/DDBJ whole genome shotgun (WGS) entry which is preliminary data.</text>
</comment>
<keyword evidence="2" id="KW-1185">Reference proteome</keyword>
<name>A0ACC3CGE6_PYRYE</name>
<reference evidence="1" key="1">
    <citation type="submission" date="2019-11" db="EMBL/GenBank/DDBJ databases">
        <title>Nori genome reveals adaptations in red seaweeds to the harsh intertidal environment.</title>
        <authorList>
            <person name="Wang D."/>
            <person name="Mao Y."/>
        </authorList>
    </citation>
    <scope>NUCLEOTIDE SEQUENCE</scope>
    <source>
        <tissue evidence="1">Gametophyte</tissue>
    </source>
</reference>
<evidence type="ECO:0000313" key="2">
    <source>
        <dbReference type="Proteomes" id="UP000798662"/>
    </source>
</evidence>
<dbReference type="EMBL" id="CM020620">
    <property type="protein sequence ID" value="KAK1869272.1"/>
    <property type="molecule type" value="Genomic_DNA"/>
</dbReference>
<evidence type="ECO:0000313" key="1">
    <source>
        <dbReference type="EMBL" id="KAK1869272.1"/>
    </source>
</evidence>
<accession>A0ACC3CGE6</accession>
<organism evidence="1 2">
    <name type="scientific">Pyropia yezoensis</name>
    <name type="common">Susabi-nori</name>
    <name type="synonym">Porphyra yezoensis</name>
    <dbReference type="NCBI Taxonomy" id="2788"/>
    <lineage>
        <taxon>Eukaryota</taxon>
        <taxon>Rhodophyta</taxon>
        <taxon>Bangiophyceae</taxon>
        <taxon>Bangiales</taxon>
        <taxon>Bangiaceae</taxon>
        <taxon>Pyropia</taxon>
    </lineage>
</organism>
<gene>
    <name evidence="1" type="ORF">I4F81_011751</name>
</gene>